<reference evidence="10 11" key="1">
    <citation type="submission" date="2019-04" db="EMBL/GenBank/DDBJ databases">
        <authorList>
            <consortium name="Wellcome Sanger Institute Data Sharing"/>
        </authorList>
    </citation>
    <scope>NUCLEOTIDE SEQUENCE [LARGE SCALE GENOMIC DNA]</scope>
</reference>
<dbReference type="PANTHER" id="PTHR14453">
    <property type="entry name" value="PARP/ZINC FINGER CCCH TYPE DOMAIN CONTAINING PROTEIN"/>
    <property type="match status" value="1"/>
</dbReference>
<dbReference type="Gene3D" id="3.40.220.10">
    <property type="entry name" value="Leucine Aminopeptidase, subunit E, domain 1"/>
    <property type="match status" value="1"/>
</dbReference>
<dbReference type="CDD" id="cd01439">
    <property type="entry name" value="TCCD_inducible_PARP_like"/>
    <property type="match status" value="1"/>
</dbReference>
<feature type="domain" description="Macro" evidence="9">
    <location>
        <begin position="25"/>
        <end position="188"/>
    </location>
</feature>
<evidence type="ECO:0000256" key="2">
    <source>
        <dbReference type="ARBA" id="ARBA00022676"/>
    </source>
</evidence>
<dbReference type="Ensembl" id="ENSSFOT00015002568.2">
    <property type="protein sequence ID" value="ENSSFOP00015002523.2"/>
    <property type="gene ID" value="ENSSFOG00015001605.2"/>
</dbReference>
<keyword evidence="5" id="KW-0539">Nucleus</keyword>
<dbReference type="GO" id="GO:1990404">
    <property type="term" value="F:NAD+-protein mono-ADP-ribosyltransferase activity"/>
    <property type="evidence" value="ECO:0007669"/>
    <property type="project" value="TreeGrafter"/>
</dbReference>
<dbReference type="InterPro" id="IPR002589">
    <property type="entry name" value="Macro_dom"/>
</dbReference>
<dbReference type="PROSITE" id="PS51059">
    <property type="entry name" value="PARP_CATALYTIC"/>
    <property type="match status" value="1"/>
</dbReference>
<dbReference type="Pfam" id="PF00644">
    <property type="entry name" value="PARP"/>
    <property type="match status" value="1"/>
</dbReference>
<dbReference type="Gene3D" id="3.90.228.10">
    <property type="match status" value="1"/>
</dbReference>
<dbReference type="SMART" id="SM00506">
    <property type="entry name" value="A1pp"/>
    <property type="match status" value="1"/>
</dbReference>
<dbReference type="GO" id="GO:0070212">
    <property type="term" value="P:protein poly-ADP-ribosylation"/>
    <property type="evidence" value="ECO:0007669"/>
    <property type="project" value="TreeGrafter"/>
</dbReference>
<reference evidence="10" key="2">
    <citation type="submission" date="2025-08" db="UniProtKB">
        <authorList>
            <consortium name="Ensembl"/>
        </authorList>
    </citation>
    <scope>IDENTIFICATION</scope>
</reference>
<evidence type="ECO:0000256" key="6">
    <source>
        <dbReference type="ARBA" id="ARBA00024347"/>
    </source>
</evidence>
<dbReference type="PROSITE" id="PS51154">
    <property type="entry name" value="MACRO"/>
    <property type="match status" value="1"/>
</dbReference>
<dbReference type="GO" id="GO:0003950">
    <property type="term" value="F:NAD+ poly-ADP-ribosyltransferase activity"/>
    <property type="evidence" value="ECO:0007669"/>
    <property type="project" value="UniProtKB-UniRule"/>
</dbReference>
<organism evidence="10 11">
    <name type="scientific">Scleropages formosus</name>
    <name type="common">Asian bonytongue</name>
    <name type="synonym">Osteoglossum formosum</name>
    <dbReference type="NCBI Taxonomy" id="113540"/>
    <lineage>
        <taxon>Eukaryota</taxon>
        <taxon>Metazoa</taxon>
        <taxon>Chordata</taxon>
        <taxon>Craniata</taxon>
        <taxon>Vertebrata</taxon>
        <taxon>Euteleostomi</taxon>
        <taxon>Actinopterygii</taxon>
        <taxon>Neopterygii</taxon>
        <taxon>Teleostei</taxon>
        <taxon>Osteoglossocephala</taxon>
        <taxon>Osteoglossomorpha</taxon>
        <taxon>Osteoglossiformes</taxon>
        <taxon>Osteoglossidae</taxon>
        <taxon>Scleropages</taxon>
    </lineage>
</organism>
<evidence type="ECO:0000256" key="7">
    <source>
        <dbReference type="RuleBase" id="RU362114"/>
    </source>
</evidence>
<dbReference type="InterPro" id="IPR052056">
    <property type="entry name" value="Mono-ARTD/PARP"/>
</dbReference>
<dbReference type="InterPro" id="IPR012317">
    <property type="entry name" value="Poly(ADP-ribose)pol_cat_dom"/>
</dbReference>
<evidence type="ECO:0000259" key="8">
    <source>
        <dbReference type="PROSITE" id="PS51059"/>
    </source>
</evidence>
<dbReference type="GO" id="GO:0005634">
    <property type="term" value="C:nucleus"/>
    <property type="evidence" value="ECO:0007669"/>
    <property type="project" value="UniProtKB-SubCell"/>
</dbReference>
<dbReference type="GeneTree" id="ENSGT00940000154311"/>
<reference evidence="10" key="3">
    <citation type="submission" date="2025-09" db="UniProtKB">
        <authorList>
            <consortium name="Ensembl"/>
        </authorList>
    </citation>
    <scope>IDENTIFICATION</scope>
</reference>
<sequence length="346" mass="38881">LQRQKDGHDVLFLCQGFFGQISTPDKGVYRMQISHLTLEVSSGDITKQDTDVIVNSSSPDFTLKTGVSKAILEGAGKAVESQCKDLGSKPNEGIIMTSPGNLPCKNIIHVYIKNNTADIMDKILSVLLMCEEKKFKSVSFPALGTGVNIPSHWDPMNNSETKQIELKTDSNEFQEVKDLFRATSSDFTVKKIERIQNSSLWQNYQIKKRQTDEKNSHSNNERRLFHGTSVDTIQKINAHGFNRSFHGKNADVYGNGTYFAVDAKYSAQGTYSSMDDKGQKYMYLARVIVGNYTRGQKGLREPPPKDPTNPTDLYDSVVDKKDNPSMFVVFHDVQAYPEYLITFCQS</sequence>
<dbReference type="Proteomes" id="UP000694397">
    <property type="component" value="Chromosome 13"/>
</dbReference>
<dbReference type="GO" id="GO:0010629">
    <property type="term" value="P:negative regulation of gene expression"/>
    <property type="evidence" value="ECO:0007669"/>
    <property type="project" value="TreeGrafter"/>
</dbReference>
<accession>A0A8C9UY58</accession>
<evidence type="ECO:0000259" key="9">
    <source>
        <dbReference type="PROSITE" id="PS51154"/>
    </source>
</evidence>
<dbReference type="InterPro" id="IPR043472">
    <property type="entry name" value="Macro_dom-like"/>
</dbReference>
<evidence type="ECO:0000256" key="3">
    <source>
        <dbReference type="ARBA" id="ARBA00022679"/>
    </source>
</evidence>
<evidence type="ECO:0000256" key="1">
    <source>
        <dbReference type="ARBA" id="ARBA00004123"/>
    </source>
</evidence>
<dbReference type="GO" id="GO:0003714">
    <property type="term" value="F:transcription corepressor activity"/>
    <property type="evidence" value="ECO:0007669"/>
    <property type="project" value="TreeGrafter"/>
</dbReference>
<dbReference type="FunFam" id="3.90.228.10:FF:000008">
    <property type="entry name" value="Poly [ADP-ribose] polymerase"/>
    <property type="match status" value="1"/>
</dbReference>
<keyword evidence="3 7" id="KW-0808">Transferase</keyword>
<keyword evidence="2 7" id="KW-0328">Glycosyltransferase</keyword>
<protein>
    <recommendedName>
        <fullName evidence="7">Poly [ADP-ribose] polymerase</fullName>
        <shortName evidence="7">PARP</shortName>
        <ecNumber evidence="7">2.4.2.-</ecNumber>
    </recommendedName>
</protein>
<keyword evidence="4 7" id="KW-0520">NAD</keyword>
<evidence type="ECO:0000313" key="10">
    <source>
        <dbReference type="Ensembl" id="ENSSFOP00015002523.2"/>
    </source>
</evidence>
<comment type="similarity">
    <text evidence="6">Belongs to the ARTD/PARP family.</text>
</comment>
<dbReference type="SUPFAM" id="SSF56399">
    <property type="entry name" value="ADP-ribosylation"/>
    <property type="match status" value="1"/>
</dbReference>
<dbReference type="AlphaFoldDB" id="A0A8C9UY58"/>
<name>A0A8C9UY58_SCLFO</name>
<proteinExistence type="inferred from homology"/>
<comment type="subcellular location">
    <subcellularLocation>
        <location evidence="1">Nucleus</location>
    </subcellularLocation>
</comment>
<keyword evidence="11" id="KW-1185">Reference proteome</keyword>
<dbReference type="PANTHER" id="PTHR14453:SF89">
    <property type="entry name" value="PROTEIN MONO-ADP-RIBOSYLTRANSFERASE PARP14"/>
    <property type="match status" value="1"/>
</dbReference>
<dbReference type="EC" id="2.4.2.-" evidence="7"/>
<evidence type="ECO:0000313" key="11">
    <source>
        <dbReference type="Proteomes" id="UP000694397"/>
    </source>
</evidence>
<evidence type="ECO:0000256" key="4">
    <source>
        <dbReference type="ARBA" id="ARBA00023027"/>
    </source>
</evidence>
<feature type="domain" description="PARP catalytic" evidence="8">
    <location>
        <begin position="149"/>
        <end position="346"/>
    </location>
</feature>
<dbReference type="GO" id="GO:0005737">
    <property type="term" value="C:cytoplasm"/>
    <property type="evidence" value="ECO:0007669"/>
    <property type="project" value="TreeGrafter"/>
</dbReference>
<dbReference type="SUPFAM" id="SSF52949">
    <property type="entry name" value="Macro domain-like"/>
    <property type="match status" value="1"/>
</dbReference>
<dbReference type="Pfam" id="PF01661">
    <property type="entry name" value="Macro"/>
    <property type="match status" value="1"/>
</dbReference>
<evidence type="ECO:0000256" key="5">
    <source>
        <dbReference type="ARBA" id="ARBA00023242"/>
    </source>
</evidence>